<evidence type="ECO:0000313" key="11">
    <source>
        <dbReference type="EMBL" id="CAB0000432.1"/>
    </source>
</evidence>
<evidence type="ECO:0000256" key="1">
    <source>
        <dbReference type="ARBA" id="ARBA00004613"/>
    </source>
</evidence>
<evidence type="ECO:0000256" key="8">
    <source>
        <dbReference type="ARBA" id="ARBA00023157"/>
    </source>
</evidence>
<evidence type="ECO:0000256" key="7">
    <source>
        <dbReference type="ARBA" id="ARBA00023118"/>
    </source>
</evidence>
<dbReference type="SUPFAM" id="SSF47266">
    <property type="entry name" value="4-helical cytokines"/>
    <property type="match status" value="1"/>
</dbReference>
<evidence type="ECO:0000256" key="5">
    <source>
        <dbReference type="ARBA" id="ARBA00022525"/>
    </source>
</evidence>
<sequence length="197" mass="23602">MVIGETLPIFIMTSRCILQTTLLLYFSTMALAMSNDLLRSQLSSSSLECQELLLQLNGTTEYCLKDRINFEIPEEIEKSRQFQKEDIILITHEMFQKIFDIFRRNISRTGWNETTVENLLVKLHWQKEHLEIILEDVKEKENFTWDNRTLLHLKKYYLRIVQYLKAKEYSICAWTIVQAEICRNFFFLNILTDYLQN</sequence>
<dbReference type="PRINTS" id="PR00266">
    <property type="entry name" value="INTERFERONAB"/>
</dbReference>
<dbReference type="GO" id="GO:0051241">
    <property type="term" value="P:negative regulation of multicellular organismal process"/>
    <property type="evidence" value="ECO:0007669"/>
    <property type="project" value="UniProtKB-ARBA"/>
</dbReference>
<evidence type="ECO:0000256" key="4">
    <source>
        <dbReference type="ARBA" id="ARBA00022514"/>
    </source>
</evidence>
<evidence type="ECO:0000256" key="10">
    <source>
        <dbReference type="RuleBase" id="RU000436"/>
    </source>
</evidence>
<evidence type="ECO:0000256" key="3">
    <source>
        <dbReference type="ARBA" id="ARBA00011245"/>
    </source>
</evidence>
<dbReference type="GO" id="GO:0045321">
    <property type="term" value="P:leukocyte activation"/>
    <property type="evidence" value="ECO:0007669"/>
    <property type="project" value="UniProtKB-ARBA"/>
</dbReference>
<dbReference type="FunFam" id="1.20.1250.10:FF:000026">
    <property type="entry name" value="Interferon beta"/>
    <property type="match status" value="1"/>
</dbReference>
<protein>
    <submittedName>
        <fullName evidence="11">Interferon 1DA1</fullName>
    </submittedName>
</protein>
<organism evidence="11">
    <name type="scientific">Canis lupus familiaris</name>
    <name type="common">Dog</name>
    <name type="synonym">Canis familiaris</name>
    <dbReference type="NCBI Taxonomy" id="9615"/>
    <lineage>
        <taxon>Eukaryota</taxon>
        <taxon>Metazoa</taxon>
        <taxon>Chordata</taxon>
        <taxon>Craniata</taxon>
        <taxon>Vertebrata</taxon>
        <taxon>Euteleostomi</taxon>
        <taxon>Mammalia</taxon>
        <taxon>Eutheria</taxon>
        <taxon>Laurasiatheria</taxon>
        <taxon>Carnivora</taxon>
        <taxon>Caniformia</taxon>
        <taxon>Canidae</taxon>
        <taxon>Canis</taxon>
    </lineage>
</organism>
<evidence type="ECO:0000256" key="2">
    <source>
        <dbReference type="ARBA" id="ARBA00011033"/>
    </source>
</evidence>
<dbReference type="GO" id="GO:0005126">
    <property type="term" value="F:cytokine receptor binding"/>
    <property type="evidence" value="ECO:0007669"/>
    <property type="project" value="InterPro"/>
</dbReference>
<dbReference type="GO" id="GO:0006955">
    <property type="term" value="P:immune response"/>
    <property type="evidence" value="ECO:0007669"/>
    <property type="project" value="UniProtKB-ARBA"/>
</dbReference>
<dbReference type="GO" id="GO:0071359">
    <property type="term" value="P:cellular response to dsRNA"/>
    <property type="evidence" value="ECO:0007669"/>
    <property type="project" value="UniProtKB-ARBA"/>
</dbReference>
<dbReference type="Pfam" id="PF00143">
    <property type="entry name" value="Interferon"/>
    <property type="match status" value="1"/>
</dbReference>
<dbReference type="GO" id="GO:0098586">
    <property type="term" value="P:cellular response to virus"/>
    <property type="evidence" value="ECO:0007669"/>
    <property type="project" value="UniProtKB-ARBA"/>
</dbReference>
<keyword evidence="7 10" id="KW-0051">Antiviral defense</keyword>
<comment type="subunit">
    <text evidence="3">Monomer.</text>
</comment>
<dbReference type="AlphaFoldDB" id="A0A7R8C3E6"/>
<name>A0A7R8C3E6_CANLF</name>
<evidence type="ECO:0000256" key="9">
    <source>
        <dbReference type="ARBA" id="ARBA00023180"/>
    </source>
</evidence>
<dbReference type="GO" id="GO:0005125">
    <property type="term" value="F:cytokine activity"/>
    <property type="evidence" value="ECO:0007669"/>
    <property type="project" value="UniProtKB-KW"/>
</dbReference>
<dbReference type="Gene3D" id="1.20.1250.10">
    <property type="match status" value="1"/>
</dbReference>
<dbReference type="InterPro" id="IPR009079">
    <property type="entry name" value="4_helix_cytokine-like_core"/>
</dbReference>
<proteinExistence type="inferred from homology"/>
<dbReference type="PROSITE" id="PS00252">
    <property type="entry name" value="INTERFERON_A_B_D"/>
    <property type="match status" value="1"/>
</dbReference>
<keyword evidence="9" id="KW-0325">Glycoprotein</keyword>
<dbReference type="SMART" id="SM00076">
    <property type="entry name" value="IFabd"/>
    <property type="match status" value="1"/>
</dbReference>
<dbReference type="GO" id="GO:0051607">
    <property type="term" value="P:defense response to virus"/>
    <property type="evidence" value="ECO:0007669"/>
    <property type="project" value="UniProtKB-KW"/>
</dbReference>
<comment type="subcellular location">
    <subcellularLocation>
        <location evidence="1">Secreted</location>
    </subcellularLocation>
</comment>
<keyword evidence="6" id="KW-0732">Signal</keyword>
<dbReference type="GO" id="GO:0009893">
    <property type="term" value="P:positive regulation of metabolic process"/>
    <property type="evidence" value="ECO:0007669"/>
    <property type="project" value="UniProtKB-ARBA"/>
</dbReference>
<dbReference type="EMBL" id="LR761204">
    <property type="protein sequence ID" value="CAB0000432.1"/>
    <property type="molecule type" value="Genomic_DNA"/>
</dbReference>
<evidence type="ECO:0000256" key="6">
    <source>
        <dbReference type="ARBA" id="ARBA00022729"/>
    </source>
</evidence>
<dbReference type="PANTHER" id="PTHR11691:SF73">
    <property type="entry name" value="INTERFERON BETA"/>
    <property type="match status" value="1"/>
</dbReference>
<dbReference type="GO" id="GO:0002683">
    <property type="term" value="P:negative regulation of immune system process"/>
    <property type="evidence" value="ECO:0007669"/>
    <property type="project" value="UniProtKB-ARBA"/>
</dbReference>
<dbReference type="GO" id="GO:0005615">
    <property type="term" value="C:extracellular space"/>
    <property type="evidence" value="ECO:0007669"/>
    <property type="project" value="UniProtKB-KW"/>
</dbReference>
<reference evidence="11" key="1">
    <citation type="journal article" date="2020" name="Genomics">
        <title>Comparative genomic analysis of eutherian interferon genes.</title>
        <authorList>
            <person name="Premzl M."/>
        </authorList>
    </citation>
    <scope>NUCLEOTIDE SEQUENCE</scope>
</reference>
<keyword evidence="4 10" id="KW-0202">Cytokine</keyword>
<accession>A0A7R8C3E6</accession>
<dbReference type="InterPro" id="IPR000471">
    <property type="entry name" value="Interferon_alpha/beta/delta"/>
</dbReference>
<keyword evidence="5" id="KW-0964">Secreted</keyword>
<comment type="similarity">
    <text evidence="2 10">Belongs to the alpha/beta interferon family.</text>
</comment>
<keyword evidence="8" id="KW-1015">Disulfide bond</keyword>
<dbReference type="PANTHER" id="PTHR11691">
    <property type="entry name" value="TYPE I INTERFERON"/>
    <property type="match status" value="1"/>
</dbReference>
<gene>
    <name evidence="11" type="primary">IF1DA1</name>
</gene>